<proteinExistence type="predicted"/>
<evidence type="ECO:0000313" key="2">
    <source>
        <dbReference type="Proteomes" id="UP001152795"/>
    </source>
</evidence>
<keyword evidence="2" id="KW-1185">Reference proteome</keyword>
<sequence>MSFIQVVVQSEANFVRNRAALICSLFDSILKQRELEYPQEGGILNSVQGIDINTHSFQSDFCKFPDHTGQLTSINNSIQRDKDVEKVMKMDQTKENKARMQEARKQLLDTSCGHLQNENLKQNAKLVQFLKARQNVLGDIRNHGSAGCSTADESRR</sequence>
<dbReference type="EMBL" id="CACRXK020019878">
    <property type="protein sequence ID" value="CAB4034164.1"/>
    <property type="molecule type" value="Genomic_DNA"/>
</dbReference>
<evidence type="ECO:0000313" key="1">
    <source>
        <dbReference type="EMBL" id="CAB4034164.1"/>
    </source>
</evidence>
<dbReference type="OrthoDB" id="5985465at2759"/>
<organism evidence="1 2">
    <name type="scientific">Paramuricea clavata</name>
    <name type="common">Red gorgonian</name>
    <name type="synonym">Violescent sea-whip</name>
    <dbReference type="NCBI Taxonomy" id="317549"/>
    <lineage>
        <taxon>Eukaryota</taxon>
        <taxon>Metazoa</taxon>
        <taxon>Cnidaria</taxon>
        <taxon>Anthozoa</taxon>
        <taxon>Octocorallia</taxon>
        <taxon>Malacalcyonacea</taxon>
        <taxon>Plexauridae</taxon>
        <taxon>Paramuricea</taxon>
    </lineage>
</organism>
<accession>A0A7D9LN70</accession>
<gene>
    <name evidence="1" type="ORF">PACLA_8A002681</name>
</gene>
<comment type="caution">
    <text evidence="1">The sequence shown here is derived from an EMBL/GenBank/DDBJ whole genome shotgun (WGS) entry which is preliminary data.</text>
</comment>
<feature type="non-terminal residue" evidence="1">
    <location>
        <position position="156"/>
    </location>
</feature>
<protein>
    <submittedName>
        <fullName evidence="1">Uncharacterized protein</fullName>
    </submittedName>
</protein>
<dbReference type="AlphaFoldDB" id="A0A7D9LN70"/>
<reference evidence="1" key="1">
    <citation type="submission" date="2020-04" db="EMBL/GenBank/DDBJ databases">
        <authorList>
            <person name="Alioto T."/>
            <person name="Alioto T."/>
            <person name="Gomez Garrido J."/>
        </authorList>
    </citation>
    <scope>NUCLEOTIDE SEQUENCE</scope>
    <source>
        <strain evidence="1">A484AB</strain>
    </source>
</reference>
<dbReference type="Proteomes" id="UP001152795">
    <property type="component" value="Unassembled WGS sequence"/>
</dbReference>
<name>A0A7D9LN70_PARCT</name>